<dbReference type="OrthoDB" id="370626at2"/>
<dbReference type="Proteomes" id="UP000250744">
    <property type="component" value="Unassembled WGS sequence"/>
</dbReference>
<dbReference type="InterPro" id="IPR039262">
    <property type="entry name" value="DTWD2/TAPT"/>
</dbReference>
<dbReference type="EMBL" id="QKRX01000022">
    <property type="protein sequence ID" value="RAU16497.1"/>
    <property type="molecule type" value="Genomic_DNA"/>
</dbReference>
<evidence type="ECO:0000256" key="1">
    <source>
        <dbReference type="ARBA" id="ARBA00012386"/>
    </source>
</evidence>
<evidence type="ECO:0000313" key="7">
    <source>
        <dbReference type="Proteomes" id="UP000250744"/>
    </source>
</evidence>
<organism evidence="6 7">
    <name type="scientific">Nitrincola tibetensis</name>
    <dbReference type="NCBI Taxonomy" id="2219697"/>
    <lineage>
        <taxon>Bacteria</taxon>
        <taxon>Pseudomonadati</taxon>
        <taxon>Pseudomonadota</taxon>
        <taxon>Gammaproteobacteria</taxon>
        <taxon>Oceanospirillales</taxon>
        <taxon>Oceanospirillaceae</taxon>
        <taxon>Nitrincola</taxon>
    </lineage>
</organism>
<dbReference type="PANTHER" id="PTHR21392:SF1">
    <property type="entry name" value="TRNA-URIDINE AMINOCARBOXYPROPYLTRANSFERASE"/>
    <property type="match status" value="1"/>
</dbReference>
<gene>
    <name evidence="6" type="ORF">DN062_17605</name>
</gene>
<reference evidence="6 7" key="1">
    <citation type="submission" date="2018-06" db="EMBL/GenBank/DDBJ databases">
        <title>Nitrincola tibetense sp. nov., isolated from Lake XuguoCo on Tibetan Plateau.</title>
        <authorList>
            <person name="Xing P."/>
        </authorList>
    </citation>
    <scope>NUCLEOTIDE SEQUENCE [LARGE SCALE GENOMIC DNA]</scope>
    <source>
        <strain evidence="7">xg18</strain>
    </source>
</reference>
<dbReference type="GO" id="GO:0008033">
    <property type="term" value="P:tRNA processing"/>
    <property type="evidence" value="ECO:0007669"/>
    <property type="project" value="UniProtKB-KW"/>
</dbReference>
<name>A0A364NHY9_9GAMM</name>
<dbReference type="EC" id="2.5.1.25" evidence="1"/>
<keyword evidence="3" id="KW-0949">S-adenosyl-L-methionine</keyword>
<evidence type="ECO:0000313" key="6">
    <source>
        <dbReference type="EMBL" id="RAU16497.1"/>
    </source>
</evidence>
<dbReference type="RefSeq" id="WP_112160610.1">
    <property type="nucleotide sequence ID" value="NZ_QKRX01000022.1"/>
</dbReference>
<sequence>MNSQYPRKPFIARGSNVIRCDDCKLPVVACMCSDTLKSNAACDFWLLMHHDEFYKPTNTGRLIQRTFPSTQCSRWSRLEPTEDLISVLANPRISPCIVFPEAPDYSDRMIKDLSKLPNRPLFIIPDGTWRQARRIFRHSRYLDVLPVIEPTILFDSRYKLRSSGEERHVCTAEVAAALLLQIGDIEAGNALLQNFETFNQRYYESKGRNLNAEEGASKP</sequence>
<dbReference type="Pfam" id="PF03942">
    <property type="entry name" value="DTW"/>
    <property type="match status" value="1"/>
</dbReference>
<evidence type="ECO:0000256" key="4">
    <source>
        <dbReference type="ARBA" id="ARBA00022694"/>
    </source>
</evidence>
<evidence type="ECO:0000256" key="3">
    <source>
        <dbReference type="ARBA" id="ARBA00022691"/>
    </source>
</evidence>
<dbReference type="AlphaFoldDB" id="A0A364NHY9"/>
<dbReference type="PANTHER" id="PTHR21392">
    <property type="entry name" value="TRNA-URIDINE AMINOCARBOXYPROPYLTRANSFERASE 2"/>
    <property type="match status" value="1"/>
</dbReference>
<evidence type="ECO:0000259" key="5">
    <source>
        <dbReference type="SMART" id="SM01144"/>
    </source>
</evidence>
<dbReference type="GO" id="GO:0016432">
    <property type="term" value="F:tRNA-uridine aminocarboxypropyltransferase activity"/>
    <property type="evidence" value="ECO:0007669"/>
    <property type="project" value="UniProtKB-EC"/>
</dbReference>
<dbReference type="InterPro" id="IPR005636">
    <property type="entry name" value="DTW"/>
</dbReference>
<proteinExistence type="predicted"/>
<feature type="domain" description="DTW" evidence="5">
    <location>
        <begin position="16"/>
        <end position="207"/>
    </location>
</feature>
<keyword evidence="2" id="KW-0808">Transferase</keyword>
<comment type="caution">
    <text evidence="6">The sequence shown here is derived from an EMBL/GenBank/DDBJ whole genome shotgun (WGS) entry which is preliminary data.</text>
</comment>
<keyword evidence="7" id="KW-1185">Reference proteome</keyword>
<evidence type="ECO:0000256" key="2">
    <source>
        <dbReference type="ARBA" id="ARBA00022679"/>
    </source>
</evidence>
<keyword evidence="4" id="KW-0819">tRNA processing</keyword>
<dbReference type="SMART" id="SM01144">
    <property type="entry name" value="DTW"/>
    <property type="match status" value="1"/>
</dbReference>
<accession>A0A364NHY9</accession>
<protein>
    <recommendedName>
        <fullName evidence="1">tRNA-uridine aminocarboxypropyltransferase</fullName>
        <ecNumber evidence="1">2.5.1.25</ecNumber>
    </recommendedName>
</protein>